<feature type="non-terminal residue" evidence="1">
    <location>
        <position position="150"/>
    </location>
</feature>
<organism evidence="1 2">
    <name type="scientific">Eretmocerus hayati</name>
    <dbReference type="NCBI Taxonomy" id="131215"/>
    <lineage>
        <taxon>Eukaryota</taxon>
        <taxon>Metazoa</taxon>
        <taxon>Ecdysozoa</taxon>
        <taxon>Arthropoda</taxon>
        <taxon>Hexapoda</taxon>
        <taxon>Insecta</taxon>
        <taxon>Pterygota</taxon>
        <taxon>Neoptera</taxon>
        <taxon>Endopterygota</taxon>
        <taxon>Hymenoptera</taxon>
        <taxon>Apocrita</taxon>
        <taxon>Proctotrupomorpha</taxon>
        <taxon>Chalcidoidea</taxon>
        <taxon>Aphelinidae</taxon>
        <taxon>Aphelininae</taxon>
        <taxon>Eretmocerus</taxon>
    </lineage>
</organism>
<dbReference type="Proteomes" id="UP001239111">
    <property type="component" value="Chromosome 1"/>
</dbReference>
<reference evidence="1" key="1">
    <citation type="submission" date="2023-04" db="EMBL/GenBank/DDBJ databases">
        <title>A chromosome-level genome assembly of the parasitoid wasp Eretmocerus hayati.</title>
        <authorList>
            <person name="Zhong Y."/>
            <person name="Liu S."/>
            <person name="Liu Y."/>
        </authorList>
    </citation>
    <scope>NUCLEOTIDE SEQUENCE</scope>
    <source>
        <strain evidence="1">ZJU_SS_LIU_2023</strain>
    </source>
</reference>
<name>A0ACC2Q3C1_9HYME</name>
<sequence>MWRQSKPRHVLSLLLVLLAVAAITSSEHQTLIRTARSVSYFPEGSTMGLFLALSIPLDDPDYSISLSYFFEATYNLPDNSSILLHGGQKNSENRRRRSIDRTTVYDVIQNKFISAGLPGHECLLRSICEAAEHPLHHNGVLGDLLHVIFT</sequence>
<protein>
    <submittedName>
        <fullName evidence="1">Uncharacterized protein</fullName>
    </submittedName>
</protein>
<accession>A0ACC2Q3C1</accession>
<dbReference type="EMBL" id="CM056741">
    <property type="protein sequence ID" value="KAJ8688560.1"/>
    <property type="molecule type" value="Genomic_DNA"/>
</dbReference>
<proteinExistence type="predicted"/>
<evidence type="ECO:0000313" key="1">
    <source>
        <dbReference type="EMBL" id="KAJ8688560.1"/>
    </source>
</evidence>
<evidence type="ECO:0000313" key="2">
    <source>
        <dbReference type="Proteomes" id="UP001239111"/>
    </source>
</evidence>
<gene>
    <name evidence="1" type="ORF">QAD02_024355</name>
</gene>
<keyword evidence="2" id="KW-1185">Reference proteome</keyword>
<comment type="caution">
    <text evidence="1">The sequence shown here is derived from an EMBL/GenBank/DDBJ whole genome shotgun (WGS) entry which is preliminary data.</text>
</comment>